<evidence type="ECO:0000313" key="6">
    <source>
        <dbReference type="Proteomes" id="UP000273326"/>
    </source>
</evidence>
<keyword evidence="6" id="KW-1185">Reference proteome</keyword>
<accession>A0A3S9H9R7</accession>
<reference evidence="6" key="1">
    <citation type="submission" date="2018-12" db="EMBL/GenBank/DDBJ databases">
        <title>Complete genome sequencing of Jeotgalibaca sp. H21T32.</title>
        <authorList>
            <person name="Bae J.-W."/>
            <person name="Lee S.-Y."/>
        </authorList>
    </citation>
    <scope>NUCLEOTIDE SEQUENCE [LARGE SCALE GENOMIC DNA]</scope>
    <source>
        <strain evidence="6">H21T32</strain>
    </source>
</reference>
<keyword evidence="3" id="KW-0804">Transcription</keyword>
<name>A0A3S9H9R7_9LACT</name>
<dbReference type="KEGG" id="jeh:EJN90_04845"/>
<evidence type="ECO:0000313" key="5">
    <source>
        <dbReference type="EMBL" id="AZP04051.1"/>
    </source>
</evidence>
<dbReference type="GO" id="GO:0043565">
    <property type="term" value="F:sequence-specific DNA binding"/>
    <property type="evidence" value="ECO:0007669"/>
    <property type="project" value="InterPro"/>
</dbReference>
<dbReference type="AlphaFoldDB" id="A0A3S9H9R7"/>
<dbReference type="InterPro" id="IPR037923">
    <property type="entry name" value="HTH-like"/>
</dbReference>
<keyword evidence="1" id="KW-0805">Transcription regulation</keyword>
<dbReference type="Pfam" id="PF12833">
    <property type="entry name" value="HTH_18"/>
    <property type="match status" value="1"/>
</dbReference>
<evidence type="ECO:0000256" key="1">
    <source>
        <dbReference type="ARBA" id="ARBA00023015"/>
    </source>
</evidence>
<dbReference type="SUPFAM" id="SSF51215">
    <property type="entry name" value="Regulatory protein AraC"/>
    <property type="match status" value="1"/>
</dbReference>
<dbReference type="OrthoDB" id="62429at2"/>
<organism evidence="5 6">
    <name type="scientific">Jeotgalibaca ciconiae</name>
    <dbReference type="NCBI Taxonomy" id="2496265"/>
    <lineage>
        <taxon>Bacteria</taxon>
        <taxon>Bacillati</taxon>
        <taxon>Bacillota</taxon>
        <taxon>Bacilli</taxon>
        <taxon>Lactobacillales</taxon>
        <taxon>Carnobacteriaceae</taxon>
        <taxon>Jeotgalibaca</taxon>
    </lineage>
</organism>
<keyword evidence="2" id="KW-0238">DNA-binding</keyword>
<dbReference type="PRINTS" id="PR00032">
    <property type="entry name" value="HTHARAC"/>
</dbReference>
<dbReference type="InterPro" id="IPR018060">
    <property type="entry name" value="HTH_AraC"/>
</dbReference>
<dbReference type="SMART" id="SM00342">
    <property type="entry name" value="HTH_ARAC"/>
    <property type="match status" value="1"/>
</dbReference>
<dbReference type="EMBL" id="CP034465">
    <property type="protein sequence ID" value="AZP04051.1"/>
    <property type="molecule type" value="Genomic_DNA"/>
</dbReference>
<proteinExistence type="predicted"/>
<dbReference type="Proteomes" id="UP000273326">
    <property type="component" value="Chromosome"/>
</dbReference>
<gene>
    <name evidence="5" type="ORF">EJN90_04845</name>
</gene>
<evidence type="ECO:0000259" key="4">
    <source>
        <dbReference type="PROSITE" id="PS01124"/>
    </source>
</evidence>
<dbReference type="SUPFAM" id="SSF46689">
    <property type="entry name" value="Homeodomain-like"/>
    <property type="match status" value="2"/>
</dbReference>
<dbReference type="Gene3D" id="1.10.10.60">
    <property type="entry name" value="Homeodomain-like"/>
    <property type="match status" value="2"/>
</dbReference>
<evidence type="ECO:0000256" key="2">
    <source>
        <dbReference type="ARBA" id="ARBA00023125"/>
    </source>
</evidence>
<sequence length="296" mass="34952">MLSAYYSFFLICYNKHKESDEMKQEEKIVRAGNKLHPFIRRFHYMDHQNLPYIQGLGVGTGHADYIWDGMRRKDQLVVMQYTLSGKGIFESGGKEYVQKAGSFFLADIPGRFTYFGEDWKFIYIEFSPITKQWLALPNQACPSSSESFSKKLIELILLLENEEVSLYENAKLSFDLFLQIKEEVAQQKEKMDPEIQVLRSFIEENYQQDISLDLMENHFHMSKFHIIRSFEEAFQYTPMAYLRKIRILKSLERLWDYKTIDHVAHSVGFSNGNYFSKVFKSEMGMTPTEYKESKKI</sequence>
<protein>
    <submittedName>
        <fullName evidence="5">AraC family transcriptional regulator</fullName>
    </submittedName>
</protein>
<evidence type="ECO:0000256" key="3">
    <source>
        <dbReference type="ARBA" id="ARBA00023163"/>
    </source>
</evidence>
<dbReference type="PANTHER" id="PTHR43280">
    <property type="entry name" value="ARAC-FAMILY TRANSCRIPTIONAL REGULATOR"/>
    <property type="match status" value="1"/>
</dbReference>
<dbReference type="GO" id="GO:0003700">
    <property type="term" value="F:DNA-binding transcription factor activity"/>
    <property type="evidence" value="ECO:0007669"/>
    <property type="project" value="InterPro"/>
</dbReference>
<feature type="domain" description="HTH araC/xylS-type" evidence="4">
    <location>
        <begin position="196"/>
        <end position="293"/>
    </location>
</feature>
<dbReference type="PROSITE" id="PS01124">
    <property type="entry name" value="HTH_ARAC_FAMILY_2"/>
    <property type="match status" value="1"/>
</dbReference>
<dbReference type="InterPro" id="IPR020449">
    <property type="entry name" value="Tscrpt_reg_AraC-type_HTH"/>
</dbReference>
<dbReference type="PANTHER" id="PTHR43280:SF2">
    <property type="entry name" value="HTH-TYPE TRANSCRIPTIONAL REGULATOR EXSA"/>
    <property type="match status" value="1"/>
</dbReference>
<dbReference type="InterPro" id="IPR009057">
    <property type="entry name" value="Homeodomain-like_sf"/>
</dbReference>